<feature type="non-terminal residue" evidence="2">
    <location>
        <position position="1"/>
    </location>
</feature>
<name>X0UN46_9ZZZZ</name>
<organism evidence="2">
    <name type="scientific">marine sediment metagenome</name>
    <dbReference type="NCBI Taxonomy" id="412755"/>
    <lineage>
        <taxon>unclassified sequences</taxon>
        <taxon>metagenomes</taxon>
        <taxon>ecological metagenomes</taxon>
    </lineage>
</organism>
<evidence type="ECO:0008006" key="3">
    <source>
        <dbReference type="Google" id="ProtNLM"/>
    </source>
</evidence>
<comment type="caution">
    <text evidence="2">The sequence shown here is derived from an EMBL/GenBank/DDBJ whole genome shotgun (WGS) entry which is preliminary data.</text>
</comment>
<dbReference type="InterPro" id="IPR027417">
    <property type="entry name" value="P-loop_NTPase"/>
</dbReference>
<dbReference type="AlphaFoldDB" id="X0UN46"/>
<evidence type="ECO:0000256" key="1">
    <source>
        <dbReference type="SAM" id="MobiDB-lite"/>
    </source>
</evidence>
<proteinExistence type="predicted"/>
<protein>
    <recommendedName>
        <fullName evidence="3">ABC transporter domain-containing protein</fullName>
    </recommendedName>
</protein>
<sequence>VIRWELQRVSIALCLSQDANLYLLDEPSAYLDVEQRLVVSKVIKDLMELKGKSALVVDHDLLFIDYISQNLIVFDGKPAINGNVKGPFDMEEGMSLFLKDLGITFRRDEESKRPRANKVDSVKDREQKKKGEYYYS</sequence>
<evidence type="ECO:0000313" key="2">
    <source>
        <dbReference type="EMBL" id="GAG00722.1"/>
    </source>
</evidence>
<reference evidence="2" key="1">
    <citation type="journal article" date="2014" name="Front. Microbiol.">
        <title>High frequency of phylogenetically diverse reductive dehalogenase-homologous genes in deep subseafloor sedimentary metagenomes.</title>
        <authorList>
            <person name="Kawai M."/>
            <person name="Futagami T."/>
            <person name="Toyoda A."/>
            <person name="Takaki Y."/>
            <person name="Nishi S."/>
            <person name="Hori S."/>
            <person name="Arai W."/>
            <person name="Tsubouchi T."/>
            <person name="Morono Y."/>
            <person name="Uchiyama I."/>
            <person name="Ito T."/>
            <person name="Fujiyama A."/>
            <person name="Inagaki F."/>
            <person name="Takami H."/>
        </authorList>
    </citation>
    <scope>NUCLEOTIDE SEQUENCE</scope>
    <source>
        <strain evidence="2">Expedition CK06-06</strain>
    </source>
</reference>
<accession>X0UN46</accession>
<dbReference type="EMBL" id="BARS01023780">
    <property type="protein sequence ID" value="GAG00722.1"/>
    <property type="molecule type" value="Genomic_DNA"/>
</dbReference>
<gene>
    <name evidence="2" type="ORF">S01H1_37841</name>
</gene>
<feature type="region of interest" description="Disordered" evidence="1">
    <location>
        <begin position="109"/>
        <end position="136"/>
    </location>
</feature>
<dbReference type="Gene3D" id="3.40.50.300">
    <property type="entry name" value="P-loop containing nucleotide triphosphate hydrolases"/>
    <property type="match status" value="1"/>
</dbReference>
<dbReference type="PANTHER" id="PTHR19248">
    <property type="entry name" value="ATP-BINDING TRANSPORT PROTEIN-RELATED"/>
    <property type="match status" value="1"/>
</dbReference>
<dbReference type="SUPFAM" id="SSF52540">
    <property type="entry name" value="P-loop containing nucleoside triphosphate hydrolases"/>
    <property type="match status" value="1"/>
</dbReference>
<dbReference type="InterPro" id="IPR013283">
    <property type="entry name" value="RLI1"/>
</dbReference>